<dbReference type="EMBL" id="UYWY01019542">
    <property type="protein sequence ID" value="VDM38036.1"/>
    <property type="molecule type" value="Genomic_DNA"/>
</dbReference>
<proteinExistence type="predicted"/>
<evidence type="ECO:0000256" key="1">
    <source>
        <dbReference type="ARBA" id="ARBA00022729"/>
    </source>
</evidence>
<keyword evidence="2" id="KW-0325">Glycoprotein</keyword>
<reference evidence="6" key="1">
    <citation type="submission" date="2016-06" db="UniProtKB">
        <authorList>
            <consortium name="WormBaseParasite"/>
        </authorList>
    </citation>
    <scope>IDENTIFICATION</scope>
</reference>
<evidence type="ECO:0000313" key="5">
    <source>
        <dbReference type="Proteomes" id="UP000050794"/>
    </source>
</evidence>
<gene>
    <name evidence="4" type="ORF">TCNE_LOCUS6715</name>
</gene>
<evidence type="ECO:0000313" key="4">
    <source>
        <dbReference type="EMBL" id="VDM38036.1"/>
    </source>
</evidence>
<dbReference type="InterPro" id="IPR050975">
    <property type="entry name" value="Sleep_regulator"/>
</dbReference>
<feature type="signal peptide" evidence="3">
    <location>
        <begin position="1"/>
        <end position="27"/>
    </location>
</feature>
<evidence type="ECO:0000256" key="3">
    <source>
        <dbReference type="SAM" id="SignalP"/>
    </source>
</evidence>
<organism evidence="5 6">
    <name type="scientific">Toxocara canis</name>
    <name type="common">Canine roundworm</name>
    <dbReference type="NCBI Taxonomy" id="6265"/>
    <lineage>
        <taxon>Eukaryota</taxon>
        <taxon>Metazoa</taxon>
        <taxon>Ecdysozoa</taxon>
        <taxon>Nematoda</taxon>
        <taxon>Chromadorea</taxon>
        <taxon>Rhabditida</taxon>
        <taxon>Spirurina</taxon>
        <taxon>Ascaridomorpha</taxon>
        <taxon>Ascaridoidea</taxon>
        <taxon>Toxocaridae</taxon>
        <taxon>Toxocara</taxon>
    </lineage>
</organism>
<dbReference type="PANTHER" id="PTHR33562:SF2">
    <property type="entry name" value="PROTEIN QUIVER"/>
    <property type="match status" value="1"/>
</dbReference>
<name>A0A183UDZ5_TOXCA</name>
<evidence type="ECO:0000256" key="2">
    <source>
        <dbReference type="ARBA" id="ARBA00023180"/>
    </source>
</evidence>
<keyword evidence="5" id="KW-1185">Reference proteome</keyword>
<keyword evidence="1 3" id="KW-0732">Signal</keyword>
<dbReference type="GO" id="GO:0030431">
    <property type="term" value="P:sleep"/>
    <property type="evidence" value="ECO:0007669"/>
    <property type="project" value="InterPro"/>
</dbReference>
<protein>
    <submittedName>
        <fullName evidence="6">Protein quiver</fullName>
    </submittedName>
</protein>
<dbReference type="InterPro" id="IPR031424">
    <property type="entry name" value="QVR-like"/>
</dbReference>
<dbReference type="WBParaSite" id="TCNE_0000671501-mRNA-1">
    <property type="protein sequence ID" value="TCNE_0000671501-mRNA-1"/>
    <property type="gene ID" value="TCNE_0000671501"/>
</dbReference>
<evidence type="ECO:0000313" key="6">
    <source>
        <dbReference type="WBParaSite" id="TCNE_0000671501-mRNA-1"/>
    </source>
</evidence>
<dbReference type="GO" id="GO:0032222">
    <property type="term" value="P:regulation of synaptic transmission, cholinergic"/>
    <property type="evidence" value="ECO:0007669"/>
    <property type="project" value="InterPro"/>
</dbReference>
<sequence>MGQGGHLEKEMLLYSVLGLMIVEWVIALECFQCDSISDARCADEYEPTFRRPCPSLTLGDFSNKSAIACRKIEQSSQGFISIVRECAYSGQNWAGHRVGSDEDSLLLYQCNDRDACNASDNNLPLSALFVIALTLGFLLGTI</sequence>
<dbReference type="PANTHER" id="PTHR33562">
    <property type="entry name" value="ATILLA, ISOFORM B-RELATED-RELATED"/>
    <property type="match status" value="1"/>
</dbReference>
<feature type="chain" id="PRO_5044553123" evidence="3">
    <location>
        <begin position="28"/>
        <end position="142"/>
    </location>
</feature>
<dbReference type="Pfam" id="PF17064">
    <property type="entry name" value="QVR"/>
    <property type="match status" value="1"/>
</dbReference>
<accession>A0A183UDZ5</accession>
<dbReference type="AlphaFoldDB" id="A0A183UDZ5"/>
<dbReference type="Proteomes" id="UP000050794">
    <property type="component" value="Unassembled WGS sequence"/>
</dbReference>
<reference evidence="4 5" key="2">
    <citation type="submission" date="2018-11" db="EMBL/GenBank/DDBJ databases">
        <authorList>
            <consortium name="Pathogen Informatics"/>
        </authorList>
    </citation>
    <scope>NUCLEOTIDE SEQUENCE [LARGE SCALE GENOMIC DNA]</scope>
</reference>